<organism evidence="2 3">
    <name type="scientific">Clostridium botulinum</name>
    <dbReference type="NCBI Taxonomy" id="1491"/>
    <lineage>
        <taxon>Bacteria</taxon>
        <taxon>Bacillati</taxon>
        <taxon>Bacillota</taxon>
        <taxon>Clostridia</taxon>
        <taxon>Eubacteriales</taxon>
        <taxon>Clostridiaceae</taxon>
        <taxon>Clostridium</taxon>
    </lineage>
</organism>
<feature type="domain" description="Zinc-ribbon 15" evidence="1">
    <location>
        <begin position="22"/>
        <end position="125"/>
    </location>
</feature>
<dbReference type="RefSeq" id="WP_003371064.1">
    <property type="nucleotide sequence ID" value="NZ_JACBBA010000004.1"/>
</dbReference>
<accession>A0A6B4JNU0</accession>
<dbReference type="PANTHER" id="PTHR36718">
    <property type="entry name" value="OS05G0435400 PROTEIN"/>
    <property type="match status" value="1"/>
</dbReference>
<dbReference type="PANTHER" id="PTHR36718:SF1">
    <property type="entry name" value="DOUBLE ZINC RIBBON PROTEIN MJ0416"/>
    <property type="match status" value="1"/>
</dbReference>
<dbReference type="EMBL" id="SXFB01000006">
    <property type="protein sequence ID" value="NFV26464.1"/>
    <property type="molecule type" value="Genomic_DNA"/>
</dbReference>
<evidence type="ECO:0000259" key="1">
    <source>
        <dbReference type="Pfam" id="PF17032"/>
    </source>
</evidence>
<dbReference type="InterPro" id="IPR031493">
    <property type="entry name" value="Zinc_ribbon_15"/>
</dbReference>
<sequence>MFFIGVFGIENKDKEIKKLENISCKKCNKSVTLTLIKNFEFFHFFFIPLFKWNESYYLVCDDCNTIYDISKEKGTAIERNEDISITYWDLQNSNNEGTKTNSETKKCQYCNGNLELNFKYCPHCGKEVK</sequence>
<protein>
    <submittedName>
        <fullName evidence="2">Zinc-ribbon domain-containing protein</fullName>
    </submittedName>
</protein>
<evidence type="ECO:0000313" key="2">
    <source>
        <dbReference type="EMBL" id="NFV26464.1"/>
    </source>
</evidence>
<dbReference type="Proteomes" id="UP000486903">
    <property type="component" value="Unassembled WGS sequence"/>
</dbReference>
<gene>
    <name evidence="2" type="ORF">FDG31_09835</name>
</gene>
<evidence type="ECO:0000313" key="3">
    <source>
        <dbReference type="Proteomes" id="UP000486903"/>
    </source>
</evidence>
<reference evidence="2 3" key="1">
    <citation type="submission" date="2019-04" db="EMBL/GenBank/DDBJ databases">
        <title>Genome sequencing of Clostridium botulinum Groups I-IV and Clostridium butyricum.</title>
        <authorList>
            <person name="Brunt J."/>
            <person name="Van Vliet A.H.M."/>
            <person name="Stringer S.C."/>
            <person name="Carter A.T."/>
            <person name="Peck M.W."/>
        </authorList>
    </citation>
    <scope>NUCLEOTIDE SEQUENCE [LARGE SCALE GENOMIC DNA]</scope>
    <source>
        <strain evidence="2 3">BL81</strain>
    </source>
</reference>
<dbReference type="Pfam" id="PF17032">
    <property type="entry name" value="Zn_ribbon_15"/>
    <property type="match status" value="1"/>
</dbReference>
<comment type="caution">
    <text evidence="2">The sequence shown here is derived from an EMBL/GenBank/DDBJ whole genome shotgun (WGS) entry which is preliminary data.</text>
</comment>
<dbReference type="InterPro" id="IPR053281">
    <property type="entry name" value="Double_zinc_ribbon"/>
</dbReference>
<dbReference type="AlphaFoldDB" id="A0A6B4JNU0"/>
<proteinExistence type="predicted"/>
<name>A0A6B4JNU0_CLOBO</name>